<comment type="function">
    <text evidence="2 7">Catalyzes the formation of N(7)-methylguanine at position 46 (m7G46) in tRNA.</text>
</comment>
<comment type="similarity">
    <text evidence="7">Belongs to the class I-like SAM-binding methyltransferase superfamily. TrmB family.</text>
</comment>
<protein>
    <recommendedName>
        <fullName evidence="7">tRNA (guanine-N(7)-)-methyltransferase</fullName>
        <ecNumber evidence="7">2.1.1.33</ecNumber>
    </recommendedName>
    <alternativeName>
        <fullName evidence="7">tRNA (guanine(46)-N(7))-methyltransferase</fullName>
    </alternativeName>
    <alternativeName>
        <fullName evidence="7">tRNA(m7G46)-methyltransferase</fullName>
    </alternativeName>
</protein>
<evidence type="ECO:0000313" key="9">
    <source>
        <dbReference type="Proteomes" id="UP001470809"/>
    </source>
</evidence>
<name>A0AAN0NIB7_9RHOB</name>
<accession>A0AAN0NIB7</accession>
<dbReference type="NCBIfam" id="TIGR00091">
    <property type="entry name" value="tRNA (guanosine(46)-N7)-methyltransferase TrmB"/>
    <property type="match status" value="1"/>
</dbReference>
<feature type="binding site" evidence="7">
    <location>
        <position position="121"/>
    </location>
    <ligand>
        <name>S-adenosyl-L-methionine</name>
        <dbReference type="ChEBI" id="CHEBI:59789"/>
    </ligand>
</feature>
<dbReference type="RefSeq" id="WP_342076409.1">
    <property type="nucleotide sequence ID" value="NZ_CP151767.2"/>
</dbReference>
<reference evidence="8" key="1">
    <citation type="submission" date="2024-08" db="EMBL/GenBank/DDBJ databases">
        <title>Phylogenomic analyses of a clade within the roseobacter group suggest taxonomic reassignments of species of the genera Aestuariivita, Citreicella, Loktanella, Nautella, Pelagibaca, Ruegeria, Thalassobius, Thiobacimonas and Tropicibacter, and the proposal o.</title>
        <authorList>
            <person name="Jeon C.O."/>
        </authorList>
    </citation>
    <scope>NUCLEOTIDE SEQUENCE</scope>
    <source>
        <strain evidence="8">SS1-5</strain>
    </source>
</reference>
<evidence type="ECO:0000256" key="3">
    <source>
        <dbReference type="ARBA" id="ARBA00022603"/>
    </source>
</evidence>
<evidence type="ECO:0000256" key="5">
    <source>
        <dbReference type="ARBA" id="ARBA00022691"/>
    </source>
</evidence>
<comment type="pathway">
    <text evidence="7">tRNA modification; N(7)-methylguanine-tRNA biosynthesis.</text>
</comment>
<evidence type="ECO:0000256" key="4">
    <source>
        <dbReference type="ARBA" id="ARBA00022679"/>
    </source>
</evidence>
<keyword evidence="3 7" id="KW-0489">Methyltransferase</keyword>
<keyword evidence="6 7" id="KW-0819">tRNA processing</keyword>
<feature type="binding site" evidence="7">
    <location>
        <begin position="216"/>
        <end position="219"/>
    </location>
    <ligand>
        <name>substrate</name>
    </ligand>
</feature>
<dbReference type="Proteomes" id="UP001470809">
    <property type="component" value="Chromosome"/>
</dbReference>
<proteinExistence type="inferred from homology"/>
<dbReference type="GO" id="GO:0008176">
    <property type="term" value="F:tRNA (guanine(46)-N7)-methyltransferase activity"/>
    <property type="evidence" value="ECO:0007669"/>
    <property type="project" value="UniProtKB-UniRule"/>
</dbReference>
<dbReference type="EC" id="2.1.1.33" evidence="7"/>
<feature type="binding site" evidence="7">
    <location>
        <position position="147"/>
    </location>
    <ligand>
        <name>substrate</name>
    </ligand>
</feature>
<dbReference type="PANTHER" id="PTHR23417:SF14">
    <property type="entry name" value="PENTACOTRIPEPTIDE-REPEAT REGION OF PRORP DOMAIN-CONTAINING PROTEIN"/>
    <property type="match status" value="1"/>
</dbReference>
<feature type="binding site" evidence="7">
    <location>
        <position position="179"/>
    </location>
    <ligand>
        <name>substrate</name>
    </ligand>
</feature>
<dbReference type="PROSITE" id="PS51625">
    <property type="entry name" value="SAM_MT_TRMB"/>
    <property type="match status" value="1"/>
</dbReference>
<dbReference type="EMBL" id="CP151767">
    <property type="protein sequence ID" value="WZU67097.1"/>
    <property type="molecule type" value="Genomic_DNA"/>
</dbReference>
<keyword evidence="9" id="KW-1185">Reference proteome</keyword>
<dbReference type="InterPro" id="IPR003358">
    <property type="entry name" value="tRNA_(Gua-N-7)_MeTrfase_Trmb"/>
</dbReference>
<gene>
    <name evidence="7 8" type="primary">trmB</name>
    <name evidence="8" type="ORF">AABB31_19390</name>
</gene>
<sequence>MSKSKHPSGAPWRNFYGRFRGKTIRAAQHEYLENDLGRLSPGPVSWEENPDRVPLDLNALFPDREIWLEIGFGGGEHLVHMAQTYPDIGLIGCEPFVNGVAMLLGKIRKARVSNLAVHPGDVRDLFDVLPDESLSKVFLNYPDPWPKTRHHRRRFVTPEHLAPLHRVMKTGAELRVATDIEDYVRQTLQQVPPHGFTWQAAHPADWRAPWPDWQSTRYEQKALREGRTPHYLTFTRD</sequence>
<feature type="binding site" evidence="7">
    <location>
        <position position="143"/>
    </location>
    <ligand>
        <name>S-adenosyl-L-methionine</name>
        <dbReference type="ChEBI" id="CHEBI:59789"/>
    </ligand>
</feature>
<dbReference type="Pfam" id="PF02390">
    <property type="entry name" value="Methyltransf_4"/>
    <property type="match status" value="1"/>
</dbReference>
<feature type="binding site" evidence="7">
    <location>
        <position position="94"/>
    </location>
    <ligand>
        <name>S-adenosyl-L-methionine</name>
        <dbReference type="ChEBI" id="CHEBI:59789"/>
    </ligand>
</feature>
<dbReference type="AlphaFoldDB" id="A0AAN0NIB7"/>
<keyword evidence="4 7" id="KW-0808">Transferase</keyword>
<dbReference type="SUPFAM" id="SSF53335">
    <property type="entry name" value="S-adenosyl-L-methionine-dependent methyltransferases"/>
    <property type="match status" value="1"/>
</dbReference>
<dbReference type="PANTHER" id="PTHR23417">
    <property type="entry name" value="3-DEOXY-D-MANNO-OCTULOSONIC-ACID TRANSFERASE/TRNA GUANINE-N 7 - -METHYLTRANSFERASE"/>
    <property type="match status" value="1"/>
</dbReference>
<evidence type="ECO:0000313" key="8">
    <source>
        <dbReference type="EMBL" id="WZU67097.1"/>
    </source>
</evidence>
<evidence type="ECO:0000256" key="6">
    <source>
        <dbReference type="ARBA" id="ARBA00022694"/>
    </source>
</evidence>
<dbReference type="InterPro" id="IPR029063">
    <property type="entry name" value="SAM-dependent_MTases_sf"/>
</dbReference>
<dbReference type="HAMAP" id="MF_01057">
    <property type="entry name" value="tRNA_methyltr_TrmB"/>
    <property type="match status" value="1"/>
</dbReference>
<evidence type="ECO:0000256" key="1">
    <source>
        <dbReference type="ARBA" id="ARBA00000142"/>
    </source>
</evidence>
<comment type="catalytic activity">
    <reaction evidence="1 7">
        <text>guanosine(46) in tRNA + S-adenosyl-L-methionine = N(7)-methylguanosine(46) in tRNA + S-adenosyl-L-homocysteine</text>
        <dbReference type="Rhea" id="RHEA:42708"/>
        <dbReference type="Rhea" id="RHEA-COMP:10188"/>
        <dbReference type="Rhea" id="RHEA-COMP:10189"/>
        <dbReference type="ChEBI" id="CHEBI:57856"/>
        <dbReference type="ChEBI" id="CHEBI:59789"/>
        <dbReference type="ChEBI" id="CHEBI:74269"/>
        <dbReference type="ChEBI" id="CHEBI:74480"/>
        <dbReference type="EC" id="2.1.1.33"/>
    </reaction>
</comment>
<dbReference type="GO" id="GO:0043527">
    <property type="term" value="C:tRNA methyltransferase complex"/>
    <property type="evidence" value="ECO:0007669"/>
    <property type="project" value="TreeGrafter"/>
</dbReference>
<organism evidence="8 9">
    <name type="scientific">Yoonia rhodophyticola</name>
    <dbReference type="NCBI Taxonomy" id="3137370"/>
    <lineage>
        <taxon>Bacteria</taxon>
        <taxon>Pseudomonadati</taxon>
        <taxon>Pseudomonadota</taxon>
        <taxon>Alphaproteobacteria</taxon>
        <taxon>Rhodobacterales</taxon>
        <taxon>Paracoccaceae</taxon>
        <taxon>Yoonia</taxon>
    </lineage>
</organism>
<dbReference type="KEGG" id="yrh:AABB31_19390"/>
<dbReference type="Gene3D" id="3.40.50.150">
    <property type="entry name" value="Vaccinia Virus protein VP39"/>
    <property type="match status" value="1"/>
</dbReference>
<keyword evidence="5 7" id="KW-0949">S-adenosyl-L-methionine</keyword>
<evidence type="ECO:0000256" key="7">
    <source>
        <dbReference type="HAMAP-Rule" id="MF_01057"/>
    </source>
</evidence>
<dbReference type="InterPro" id="IPR055361">
    <property type="entry name" value="tRNA_methyltr_TrmB_bact"/>
</dbReference>
<comment type="caution">
    <text evidence="7">Lacks conserved residue(s) required for the propagation of feature annotation.</text>
</comment>
<feature type="binding site" evidence="7">
    <location>
        <position position="69"/>
    </location>
    <ligand>
        <name>S-adenosyl-L-methionine</name>
        <dbReference type="ChEBI" id="CHEBI:59789"/>
    </ligand>
</feature>
<evidence type="ECO:0000256" key="2">
    <source>
        <dbReference type="ARBA" id="ARBA00003015"/>
    </source>
</evidence>